<comment type="caution">
    <text evidence="1">The sequence shown here is derived from an EMBL/GenBank/DDBJ whole genome shotgun (WGS) entry which is preliminary data.</text>
</comment>
<protein>
    <submittedName>
        <fullName evidence="1">Uncharacterized protein</fullName>
    </submittedName>
</protein>
<gene>
    <name evidence="1" type="ORF">R54839_PPFHFPJH_00999</name>
</gene>
<organism evidence="1 2">
    <name type="scientific">Fructobacillus fructosus</name>
    <dbReference type="NCBI Taxonomy" id="1631"/>
    <lineage>
        <taxon>Bacteria</taxon>
        <taxon>Bacillati</taxon>
        <taxon>Bacillota</taxon>
        <taxon>Bacilli</taxon>
        <taxon>Lactobacillales</taxon>
        <taxon>Lactobacillaceae</taxon>
        <taxon>Fructobacillus</taxon>
    </lineage>
</organism>
<evidence type="ECO:0000313" key="2">
    <source>
        <dbReference type="Proteomes" id="UP001314261"/>
    </source>
</evidence>
<sequence>MKKEKANNEKTLLAIMNYLSGLSFKQRIQSFEITVHFDDGSSFHHSAENR</sequence>
<reference evidence="1 2" key="1">
    <citation type="submission" date="2023-10" db="EMBL/GenBank/DDBJ databases">
        <authorList>
            <person name="Botero Cardona J."/>
        </authorList>
    </citation>
    <scope>NUCLEOTIDE SEQUENCE [LARGE SCALE GENOMIC DNA]</scope>
    <source>
        <strain evidence="1 2">R-54839</strain>
    </source>
</reference>
<name>A0ABN9YSW9_9LACO</name>
<dbReference type="Proteomes" id="UP001314261">
    <property type="component" value="Unassembled WGS sequence"/>
</dbReference>
<dbReference type="EMBL" id="CAUZLR010000006">
    <property type="protein sequence ID" value="CAK1243404.1"/>
    <property type="molecule type" value="Genomic_DNA"/>
</dbReference>
<keyword evidence="2" id="KW-1185">Reference proteome</keyword>
<proteinExistence type="predicted"/>
<accession>A0ABN9YSW9</accession>
<evidence type="ECO:0000313" key="1">
    <source>
        <dbReference type="EMBL" id="CAK1243404.1"/>
    </source>
</evidence>